<comment type="caution">
    <text evidence="1">The sequence shown here is derived from an EMBL/GenBank/DDBJ whole genome shotgun (WGS) entry which is preliminary data.</text>
</comment>
<keyword evidence="2" id="KW-1185">Reference proteome</keyword>
<organism evidence="1 2">
    <name type="scientific">Hyalomma asiaticum</name>
    <name type="common">Tick</name>
    <dbReference type="NCBI Taxonomy" id="266040"/>
    <lineage>
        <taxon>Eukaryota</taxon>
        <taxon>Metazoa</taxon>
        <taxon>Ecdysozoa</taxon>
        <taxon>Arthropoda</taxon>
        <taxon>Chelicerata</taxon>
        <taxon>Arachnida</taxon>
        <taxon>Acari</taxon>
        <taxon>Parasitiformes</taxon>
        <taxon>Ixodida</taxon>
        <taxon>Ixodoidea</taxon>
        <taxon>Ixodidae</taxon>
        <taxon>Hyalomminae</taxon>
        <taxon>Hyalomma</taxon>
    </lineage>
</organism>
<gene>
    <name evidence="1" type="ORF">HPB50_014125</name>
</gene>
<proteinExistence type="predicted"/>
<accession>A0ACB7TA44</accession>
<reference evidence="1" key="1">
    <citation type="submission" date="2020-05" db="EMBL/GenBank/DDBJ databases">
        <title>Large-scale comparative analyses of tick genomes elucidate their genetic diversity and vector capacities.</title>
        <authorList>
            <person name="Jia N."/>
            <person name="Wang J."/>
            <person name="Shi W."/>
            <person name="Du L."/>
            <person name="Sun Y."/>
            <person name="Zhan W."/>
            <person name="Jiang J."/>
            <person name="Wang Q."/>
            <person name="Zhang B."/>
            <person name="Ji P."/>
            <person name="Sakyi L.B."/>
            <person name="Cui X."/>
            <person name="Yuan T."/>
            <person name="Jiang B."/>
            <person name="Yang W."/>
            <person name="Lam T.T.-Y."/>
            <person name="Chang Q."/>
            <person name="Ding S."/>
            <person name="Wang X."/>
            <person name="Zhu J."/>
            <person name="Ruan X."/>
            <person name="Zhao L."/>
            <person name="Wei J."/>
            <person name="Que T."/>
            <person name="Du C."/>
            <person name="Cheng J."/>
            <person name="Dai P."/>
            <person name="Han X."/>
            <person name="Huang E."/>
            <person name="Gao Y."/>
            <person name="Liu J."/>
            <person name="Shao H."/>
            <person name="Ye R."/>
            <person name="Li L."/>
            <person name="Wei W."/>
            <person name="Wang X."/>
            <person name="Wang C."/>
            <person name="Yang T."/>
            <person name="Huo Q."/>
            <person name="Li W."/>
            <person name="Guo W."/>
            <person name="Chen H."/>
            <person name="Zhou L."/>
            <person name="Ni X."/>
            <person name="Tian J."/>
            <person name="Zhou Y."/>
            <person name="Sheng Y."/>
            <person name="Liu T."/>
            <person name="Pan Y."/>
            <person name="Xia L."/>
            <person name="Li J."/>
            <person name="Zhao F."/>
            <person name="Cao W."/>
        </authorList>
    </citation>
    <scope>NUCLEOTIDE SEQUENCE</scope>
    <source>
        <strain evidence="1">Hyas-2018</strain>
    </source>
</reference>
<evidence type="ECO:0000313" key="2">
    <source>
        <dbReference type="Proteomes" id="UP000821845"/>
    </source>
</evidence>
<sequence>MHPDWAKEEAPGWISSEAVSILYSKAADFKNGVLTPKYLMWIPAHVGENEEDPENPPNWNEKAHLAARELTMRGWERPSHVSGGGADVDQKDKDRLLTFQDILTHYKKQRERHPPPHEKVDNRLEMSSNQNLPKPSTPSSTAFTPCNSRTLVVAYVTTNTQT</sequence>
<dbReference type="Proteomes" id="UP000821845">
    <property type="component" value="Chromosome 10"/>
</dbReference>
<protein>
    <submittedName>
        <fullName evidence="1">Uncharacterized protein</fullName>
    </submittedName>
</protein>
<evidence type="ECO:0000313" key="1">
    <source>
        <dbReference type="EMBL" id="KAH6943034.1"/>
    </source>
</evidence>
<dbReference type="EMBL" id="CM023490">
    <property type="protein sequence ID" value="KAH6943034.1"/>
    <property type="molecule type" value="Genomic_DNA"/>
</dbReference>
<name>A0ACB7TA44_HYAAI</name>